<dbReference type="Proteomes" id="UP000239757">
    <property type="component" value="Unassembled WGS sequence"/>
</dbReference>
<feature type="domain" description="Arabidopsis retrotransposon Orf1 C-terminal" evidence="2">
    <location>
        <begin position="49"/>
        <end position="152"/>
    </location>
</feature>
<dbReference type="Pfam" id="PF03078">
    <property type="entry name" value="ATHILA"/>
    <property type="match status" value="1"/>
</dbReference>
<reference evidence="3 4" key="1">
    <citation type="submission" date="2015-01" db="EMBL/GenBank/DDBJ databases">
        <title>Genome of allotetraploid Gossypium barbadense reveals genomic plasticity and fiber elongation in cotton evolution.</title>
        <authorList>
            <person name="Chen X."/>
            <person name="Liu X."/>
            <person name="Zhao B."/>
            <person name="Zheng H."/>
            <person name="Hu Y."/>
            <person name="Lu G."/>
            <person name="Yang C."/>
            <person name="Chen J."/>
            <person name="Shan C."/>
            <person name="Zhang L."/>
            <person name="Zhou Y."/>
            <person name="Wang L."/>
            <person name="Guo W."/>
            <person name="Bai Y."/>
            <person name="Ruan J."/>
            <person name="Shangguan X."/>
            <person name="Mao Y."/>
            <person name="Jiang J."/>
            <person name="Zhu Y."/>
            <person name="Lei J."/>
            <person name="Kang H."/>
            <person name="Chen S."/>
            <person name="He X."/>
            <person name="Wang R."/>
            <person name="Wang Y."/>
            <person name="Chen J."/>
            <person name="Wang L."/>
            <person name="Yu S."/>
            <person name="Wang B."/>
            <person name="Wei J."/>
            <person name="Song S."/>
            <person name="Lu X."/>
            <person name="Gao Z."/>
            <person name="Gu W."/>
            <person name="Deng X."/>
            <person name="Ma D."/>
            <person name="Wang S."/>
            <person name="Liang W."/>
            <person name="Fang L."/>
            <person name="Cai C."/>
            <person name="Zhu X."/>
            <person name="Zhou B."/>
            <person name="Zhang Y."/>
            <person name="Chen Z."/>
            <person name="Xu S."/>
            <person name="Zhu R."/>
            <person name="Wang S."/>
            <person name="Zhang T."/>
            <person name="Zhao G."/>
        </authorList>
    </citation>
    <scope>NUCLEOTIDE SEQUENCE [LARGE SCALE GENOMIC DNA]</scope>
    <source>
        <strain evidence="4">cv. Xinhai21</strain>
        <tissue evidence="3">Leaf</tissue>
    </source>
</reference>
<evidence type="ECO:0000313" key="3">
    <source>
        <dbReference type="EMBL" id="PPS16471.1"/>
    </source>
</evidence>
<evidence type="ECO:0000259" key="2">
    <source>
        <dbReference type="Pfam" id="PF03078"/>
    </source>
</evidence>
<protein>
    <recommendedName>
        <fullName evidence="2">Arabidopsis retrotransposon Orf1 C-terminal domain-containing protein</fullName>
    </recommendedName>
</protein>
<accession>A0A2P5YLM4</accession>
<feature type="compositionally biased region" description="Basic residues" evidence="1">
    <location>
        <begin position="1"/>
        <end position="21"/>
    </location>
</feature>
<sequence length="160" mass="18186">MTNTRRKSKVVIPGSKKRKTPRASSSSSASVEARHPYLRFFVGLQEDSFQLLRQCLLGLGRYIDWAALEQVQLADDVQAFITTAPWDKLFSIIESTYMELTLEFCSTFILQQVMTAHDELGTITFQLGGLVHQMSVPEFDAAMGLYTEEFISVENFLRLH</sequence>
<name>A0A2P5YLM4_GOSBA</name>
<organism evidence="3 4">
    <name type="scientific">Gossypium barbadense</name>
    <name type="common">Sea Island cotton</name>
    <name type="synonym">Hibiscus barbadensis</name>
    <dbReference type="NCBI Taxonomy" id="3634"/>
    <lineage>
        <taxon>Eukaryota</taxon>
        <taxon>Viridiplantae</taxon>
        <taxon>Streptophyta</taxon>
        <taxon>Embryophyta</taxon>
        <taxon>Tracheophyta</taxon>
        <taxon>Spermatophyta</taxon>
        <taxon>Magnoliopsida</taxon>
        <taxon>eudicotyledons</taxon>
        <taxon>Gunneridae</taxon>
        <taxon>Pentapetalae</taxon>
        <taxon>rosids</taxon>
        <taxon>malvids</taxon>
        <taxon>Malvales</taxon>
        <taxon>Malvaceae</taxon>
        <taxon>Malvoideae</taxon>
        <taxon>Gossypium</taxon>
    </lineage>
</organism>
<dbReference type="AlphaFoldDB" id="A0A2P5YLM4"/>
<evidence type="ECO:0000313" key="4">
    <source>
        <dbReference type="Proteomes" id="UP000239757"/>
    </source>
</evidence>
<dbReference type="EMBL" id="KZ663027">
    <property type="protein sequence ID" value="PPS16471.1"/>
    <property type="molecule type" value="Genomic_DNA"/>
</dbReference>
<proteinExistence type="predicted"/>
<dbReference type="InterPro" id="IPR004312">
    <property type="entry name" value="ATHILA_Orf1_C"/>
</dbReference>
<dbReference type="OrthoDB" id="1685790at2759"/>
<evidence type="ECO:0000256" key="1">
    <source>
        <dbReference type="SAM" id="MobiDB-lite"/>
    </source>
</evidence>
<feature type="region of interest" description="Disordered" evidence="1">
    <location>
        <begin position="1"/>
        <end position="28"/>
    </location>
</feature>
<gene>
    <name evidence="3" type="ORF">GOBAR_AA04122</name>
</gene>